<dbReference type="PIRSF" id="PIRSF006578">
    <property type="entry name" value="FwdE"/>
    <property type="match status" value="1"/>
</dbReference>
<dbReference type="InterPro" id="IPR053194">
    <property type="entry name" value="tRNA_methyltr_O"/>
</dbReference>
<dbReference type="Pfam" id="PF01258">
    <property type="entry name" value="zf-dskA_traR"/>
    <property type="match status" value="1"/>
</dbReference>
<sequence length="203" mass="22988">MSGCALSPELIEATRKFHGHWCPGLATGIRIAEMALREIGSSEDEEIVAVAECDNCSVDAVQFLTGCTIGKGNLRIENLGKTAFRFYRRRDGKAVRIVRKPRPPKQESPRETYLRNRYVSGTLTPDEQKEYERMRERQCDSIMAQELDDLLECKTCDIPMPPRALMTDSLICDCCGEEVMETKTRNFRGRTLCLPCFQKEGGL</sequence>
<keyword evidence="2" id="KW-0863">Zinc-finger</keyword>
<keyword evidence="7" id="KW-1185">Reference proteome</keyword>
<name>A0A0T5XA40_9BACT</name>
<protein>
    <submittedName>
        <fullName evidence="6">Tungsten formylmethanofuran dehydrogenase, subunit E, FwdE</fullName>
    </submittedName>
</protein>
<dbReference type="InterPro" id="IPR000962">
    <property type="entry name" value="Znf_DskA_TraR"/>
</dbReference>
<gene>
    <name evidence="6" type="ORF">HMPREF1705_04433</name>
</gene>
<evidence type="ECO:0000313" key="7">
    <source>
        <dbReference type="Proteomes" id="UP000005273"/>
    </source>
</evidence>
<dbReference type="eggNOG" id="COG2191">
    <property type="taxonomic scope" value="Bacteria"/>
</dbReference>
<keyword evidence="3" id="KW-0862">Zinc</keyword>
<evidence type="ECO:0000256" key="2">
    <source>
        <dbReference type="ARBA" id="ARBA00022771"/>
    </source>
</evidence>
<proteinExistence type="predicted"/>
<dbReference type="Pfam" id="PF02663">
    <property type="entry name" value="FmdE"/>
    <property type="match status" value="1"/>
</dbReference>
<evidence type="ECO:0000256" key="3">
    <source>
        <dbReference type="ARBA" id="ARBA00022833"/>
    </source>
</evidence>
<evidence type="ECO:0000256" key="1">
    <source>
        <dbReference type="ARBA" id="ARBA00022723"/>
    </source>
</evidence>
<dbReference type="Proteomes" id="UP000005273">
    <property type="component" value="Unassembled WGS sequence"/>
</dbReference>
<evidence type="ECO:0000259" key="4">
    <source>
        <dbReference type="Pfam" id="PF01258"/>
    </source>
</evidence>
<feature type="domain" description="Formylmethanofuran dehydrogenase subunit E" evidence="5">
    <location>
        <begin position="17"/>
        <end position="151"/>
    </location>
</feature>
<dbReference type="OrthoDB" id="9804309at2"/>
<dbReference type="RefSeq" id="WP_009202184.1">
    <property type="nucleotide sequence ID" value="NZ_ACJX03000001.1"/>
</dbReference>
<dbReference type="EMBL" id="ACJX03000001">
    <property type="protein sequence ID" value="KRT35168.1"/>
    <property type="molecule type" value="Genomic_DNA"/>
</dbReference>
<dbReference type="InterPro" id="IPR026328">
    <property type="entry name" value="FmdE"/>
</dbReference>
<dbReference type="GO" id="GO:0008270">
    <property type="term" value="F:zinc ion binding"/>
    <property type="evidence" value="ECO:0007669"/>
    <property type="project" value="UniProtKB-KW"/>
</dbReference>
<dbReference type="STRING" id="592015.HMPREF1705_04433"/>
<dbReference type="InterPro" id="IPR003814">
    <property type="entry name" value="FmdEsu_dom"/>
</dbReference>
<dbReference type="PANTHER" id="PTHR39418">
    <property type="entry name" value="DEHYDROGENASE-RELATED"/>
    <property type="match status" value="1"/>
</dbReference>
<reference evidence="7" key="1">
    <citation type="submission" date="2012-09" db="EMBL/GenBank/DDBJ databases">
        <authorList>
            <person name="Weinstock G."/>
            <person name="Sodergren E."/>
            <person name="Clifton S."/>
            <person name="Fulton L."/>
            <person name="Fulton B."/>
            <person name="Courtney L."/>
            <person name="Fronick C."/>
            <person name="Harrison M."/>
            <person name="Strong C."/>
            <person name="Farmer C."/>
            <person name="Delehaunty K."/>
            <person name="Markovic C."/>
            <person name="Hall O."/>
            <person name="Minx P."/>
            <person name="Tomlinson C."/>
            <person name="Mitreva M."/>
            <person name="Nelson J."/>
            <person name="Hou S."/>
            <person name="Wollam A."/>
            <person name="Pepin K.H."/>
            <person name="Johnson M."/>
            <person name="Bhonagiri V."/>
            <person name="Nash W.E."/>
            <person name="Suruliraj S."/>
            <person name="Warren W."/>
            <person name="Chinwalla A."/>
            <person name="Mardis E.R."/>
            <person name="Wilson R.K."/>
        </authorList>
    </citation>
    <scope>NUCLEOTIDE SEQUENCE [LARGE SCALE GENOMIC DNA]</scope>
    <source>
        <strain evidence="7">OS1</strain>
    </source>
</reference>
<dbReference type="PANTHER" id="PTHR39418:SF1">
    <property type="entry name" value="DEHYDROGENASE"/>
    <property type="match status" value="1"/>
</dbReference>
<dbReference type="AlphaFoldDB" id="A0A0T5XA40"/>
<feature type="domain" description="Zinc finger DksA/TraR C4-type" evidence="4">
    <location>
        <begin position="171"/>
        <end position="199"/>
    </location>
</feature>
<evidence type="ECO:0000313" key="6">
    <source>
        <dbReference type="EMBL" id="KRT35168.1"/>
    </source>
</evidence>
<organism evidence="6 7">
    <name type="scientific">Acetomicrobium hydrogeniformans ATCC BAA-1850</name>
    <dbReference type="NCBI Taxonomy" id="592015"/>
    <lineage>
        <taxon>Bacteria</taxon>
        <taxon>Thermotogati</taxon>
        <taxon>Synergistota</taxon>
        <taxon>Synergistia</taxon>
        <taxon>Synergistales</taxon>
        <taxon>Acetomicrobiaceae</taxon>
        <taxon>Acetomicrobium</taxon>
    </lineage>
</organism>
<accession>A0A0T5XA40</accession>
<keyword evidence="1" id="KW-0479">Metal-binding</keyword>
<evidence type="ECO:0000259" key="5">
    <source>
        <dbReference type="Pfam" id="PF02663"/>
    </source>
</evidence>
<dbReference type="Gene3D" id="3.30.1330.130">
    <property type="match status" value="1"/>
</dbReference>
<dbReference type="SUPFAM" id="SSF143555">
    <property type="entry name" value="FwdE-like"/>
    <property type="match status" value="1"/>
</dbReference>
<comment type="caution">
    <text evidence="6">The sequence shown here is derived from an EMBL/GenBank/DDBJ whole genome shotgun (WGS) entry which is preliminary data.</text>
</comment>